<name>A0A0J1FWW7_9FIRM</name>
<dbReference type="SMART" id="SM00382">
    <property type="entry name" value="AAA"/>
    <property type="match status" value="1"/>
</dbReference>
<dbReference type="STRING" id="476652.DEAC_c02970"/>
<dbReference type="PROSITE" id="PS00211">
    <property type="entry name" value="ABC_TRANSPORTER_1"/>
    <property type="match status" value="1"/>
</dbReference>
<dbReference type="RefSeq" id="WP_047808227.1">
    <property type="nucleotide sequence ID" value="NZ_LDZY01000001.1"/>
</dbReference>
<keyword evidence="6" id="KW-1185">Reference proteome</keyword>
<reference evidence="5 6" key="1">
    <citation type="submission" date="2015-06" db="EMBL/GenBank/DDBJ databases">
        <title>Draft genome of the moderately acidophilic sulfate reducer Candidatus Desulfosporosinus acididurans strain M1.</title>
        <authorList>
            <person name="Poehlein A."/>
            <person name="Petzsch P."/>
            <person name="Johnson B.D."/>
            <person name="Schloemann M."/>
            <person name="Daniel R."/>
            <person name="Muehling M."/>
        </authorList>
    </citation>
    <scope>NUCLEOTIDE SEQUENCE [LARGE SCALE GENOMIC DNA]</scope>
    <source>
        <strain evidence="5 6">M1</strain>
    </source>
</reference>
<evidence type="ECO:0000313" key="6">
    <source>
        <dbReference type="Proteomes" id="UP000036356"/>
    </source>
</evidence>
<keyword evidence="2" id="KW-0547">Nucleotide-binding</keyword>
<dbReference type="InterPro" id="IPR017871">
    <property type="entry name" value="ABC_transporter-like_CS"/>
</dbReference>
<dbReference type="EC" id="3.6.3.-" evidence="5"/>
<evidence type="ECO:0000313" key="5">
    <source>
        <dbReference type="EMBL" id="KLU67890.1"/>
    </source>
</evidence>
<evidence type="ECO:0000256" key="1">
    <source>
        <dbReference type="ARBA" id="ARBA00022448"/>
    </source>
</evidence>
<keyword evidence="3 5" id="KW-0067">ATP-binding</keyword>
<evidence type="ECO:0000256" key="3">
    <source>
        <dbReference type="ARBA" id="ARBA00022840"/>
    </source>
</evidence>
<dbReference type="GO" id="GO:0005524">
    <property type="term" value="F:ATP binding"/>
    <property type="evidence" value="ECO:0007669"/>
    <property type="project" value="UniProtKB-KW"/>
</dbReference>
<dbReference type="GO" id="GO:0016887">
    <property type="term" value="F:ATP hydrolysis activity"/>
    <property type="evidence" value="ECO:0007669"/>
    <property type="project" value="InterPro"/>
</dbReference>
<dbReference type="Pfam" id="PF00005">
    <property type="entry name" value="ABC_tran"/>
    <property type="match status" value="1"/>
</dbReference>
<dbReference type="EMBL" id="LDZY01000001">
    <property type="protein sequence ID" value="KLU67890.1"/>
    <property type="molecule type" value="Genomic_DNA"/>
</dbReference>
<feature type="domain" description="ABC transporter" evidence="4">
    <location>
        <begin position="7"/>
        <end position="242"/>
    </location>
</feature>
<evidence type="ECO:0000256" key="2">
    <source>
        <dbReference type="ARBA" id="ARBA00022741"/>
    </source>
</evidence>
<protein>
    <submittedName>
        <fullName evidence="5">High-affinity zinc uptake system ATP-binding protein ZnuC</fullName>
        <ecNumber evidence="5">3.6.3.-</ecNumber>
    </submittedName>
</protein>
<accession>A0A0J1FWW7</accession>
<dbReference type="InterPro" id="IPR050153">
    <property type="entry name" value="Metal_Ion_Import_ABC"/>
</dbReference>
<dbReference type="InterPro" id="IPR003593">
    <property type="entry name" value="AAA+_ATPase"/>
</dbReference>
<gene>
    <name evidence="5" type="primary">znuC</name>
    <name evidence="5" type="ORF">DEAC_c02970</name>
</gene>
<dbReference type="AlphaFoldDB" id="A0A0J1FWW7"/>
<sequence>MSDSFVIEFDHFSLKYGDRQVLKDIHLRIPKGSCIGIIGPNGSGKTSLIRSIVGLNKPYQGIVRVFGEQPRRSWRRRHQIGYVPQLKSINKEFPISVYEVVMLGRVGRLGPLHFPRKEDHQVVQESLKRVKMLDIADRPIGQLSGGQQQRVFIARALAQESKLLLLDEPATGLDIPTQQSIYELLEQLHEDGITTLTTTHDLLALDFHHFGRILCLNEQVIAFGPPEKVLTPAILTQTFSGLPWPHHLVDEDSRLSIKEDSISCTCS</sequence>
<dbReference type="Gene3D" id="3.40.50.300">
    <property type="entry name" value="P-loop containing nucleotide triphosphate hydrolases"/>
    <property type="match status" value="1"/>
</dbReference>
<dbReference type="InterPro" id="IPR027417">
    <property type="entry name" value="P-loop_NTPase"/>
</dbReference>
<proteinExistence type="predicted"/>
<evidence type="ECO:0000259" key="4">
    <source>
        <dbReference type="PROSITE" id="PS50893"/>
    </source>
</evidence>
<organism evidence="5 6">
    <name type="scientific">Desulfosporosinus acididurans</name>
    <dbReference type="NCBI Taxonomy" id="476652"/>
    <lineage>
        <taxon>Bacteria</taxon>
        <taxon>Bacillati</taxon>
        <taxon>Bacillota</taxon>
        <taxon>Clostridia</taxon>
        <taxon>Eubacteriales</taxon>
        <taxon>Desulfitobacteriaceae</taxon>
        <taxon>Desulfosporosinus</taxon>
    </lineage>
</organism>
<dbReference type="SUPFAM" id="SSF52540">
    <property type="entry name" value="P-loop containing nucleoside triphosphate hydrolases"/>
    <property type="match status" value="1"/>
</dbReference>
<dbReference type="Proteomes" id="UP000036356">
    <property type="component" value="Unassembled WGS sequence"/>
</dbReference>
<dbReference type="CDD" id="cd03235">
    <property type="entry name" value="ABC_Metallic_Cations"/>
    <property type="match status" value="1"/>
</dbReference>
<keyword evidence="1" id="KW-0813">Transport</keyword>
<dbReference type="FunFam" id="3.40.50.300:FF:000134">
    <property type="entry name" value="Iron-enterobactin ABC transporter ATP-binding protein"/>
    <property type="match status" value="1"/>
</dbReference>
<dbReference type="PATRIC" id="fig|476652.3.peg.295"/>
<comment type="caution">
    <text evidence="5">The sequence shown here is derived from an EMBL/GenBank/DDBJ whole genome shotgun (WGS) entry which is preliminary data.</text>
</comment>
<dbReference type="PANTHER" id="PTHR42734">
    <property type="entry name" value="METAL TRANSPORT SYSTEM ATP-BINDING PROTEIN TM_0124-RELATED"/>
    <property type="match status" value="1"/>
</dbReference>
<keyword evidence="5" id="KW-0378">Hydrolase</keyword>
<dbReference type="PROSITE" id="PS50893">
    <property type="entry name" value="ABC_TRANSPORTER_2"/>
    <property type="match status" value="1"/>
</dbReference>
<dbReference type="InterPro" id="IPR003439">
    <property type="entry name" value="ABC_transporter-like_ATP-bd"/>
</dbReference>